<evidence type="ECO:0000313" key="3">
    <source>
        <dbReference type="Proteomes" id="UP001383192"/>
    </source>
</evidence>
<name>A0AAW0B3Q4_9AGAR</name>
<reference evidence="2 3" key="1">
    <citation type="submission" date="2024-01" db="EMBL/GenBank/DDBJ databases">
        <title>A draft genome for a cacao thread blight-causing isolate of Paramarasmius palmivorus.</title>
        <authorList>
            <person name="Baruah I.K."/>
            <person name="Bukari Y."/>
            <person name="Amoako-Attah I."/>
            <person name="Meinhardt L.W."/>
            <person name="Bailey B.A."/>
            <person name="Cohen S.P."/>
        </authorList>
    </citation>
    <scope>NUCLEOTIDE SEQUENCE [LARGE SCALE GENOMIC DNA]</scope>
    <source>
        <strain evidence="2 3">GH-12</strain>
    </source>
</reference>
<dbReference type="Gene3D" id="2.130.10.10">
    <property type="entry name" value="YVTN repeat-like/Quinoprotein amine dehydrogenase"/>
    <property type="match status" value="1"/>
</dbReference>
<proteinExistence type="predicted"/>
<dbReference type="AlphaFoldDB" id="A0AAW0B3Q4"/>
<feature type="transmembrane region" description="Helical" evidence="1">
    <location>
        <begin position="286"/>
        <end position="306"/>
    </location>
</feature>
<evidence type="ECO:0000256" key="1">
    <source>
        <dbReference type="SAM" id="Phobius"/>
    </source>
</evidence>
<organism evidence="2 3">
    <name type="scientific">Paramarasmius palmivorus</name>
    <dbReference type="NCBI Taxonomy" id="297713"/>
    <lineage>
        <taxon>Eukaryota</taxon>
        <taxon>Fungi</taxon>
        <taxon>Dikarya</taxon>
        <taxon>Basidiomycota</taxon>
        <taxon>Agaricomycotina</taxon>
        <taxon>Agaricomycetes</taxon>
        <taxon>Agaricomycetidae</taxon>
        <taxon>Agaricales</taxon>
        <taxon>Marasmiineae</taxon>
        <taxon>Marasmiaceae</taxon>
        <taxon>Paramarasmius</taxon>
    </lineage>
</organism>
<dbReference type="SUPFAM" id="SSF63829">
    <property type="entry name" value="Calcium-dependent phosphotriesterase"/>
    <property type="match status" value="1"/>
</dbReference>
<keyword evidence="1" id="KW-0812">Transmembrane</keyword>
<keyword evidence="3" id="KW-1185">Reference proteome</keyword>
<keyword evidence="1" id="KW-1133">Transmembrane helix</keyword>
<keyword evidence="1" id="KW-0472">Membrane</keyword>
<comment type="caution">
    <text evidence="2">The sequence shown here is derived from an EMBL/GenBank/DDBJ whole genome shotgun (WGS) entry which is preliminary data.</text>
</comment>
<dbReference type="Proteomes" id="UP001383192">
    <property type="component" value="Unassembled WGS sequence"/>
</dbReference>
<accession>A0AAW0B3Q4</accession>
<evidence type="ECO:0000313" key="2">
    <source>
        <dbReference type="EMBL" id="KAK7019447.1"/>
    </source>
</evidence>
<protein>
    <submittedName>
        <fullName evidence="2">Uncharacterized protein</fullName>
    </submittedName>
</protein>
<dbReference type="EMBL" id="JAYKXP010000207">
    <property type="protein sequence ID" value="KAK7019447.1"/>
    <property type="molecule type" value="Genomic_DNA"/>
</dbReference>
<gene>
    <name evidence="2" type="ORF">VNI00_018057</name>
</gene>
<sequence length="318" mass="35148">MGNRGGTTAITWIRRDDTLEEGLIYGTHAGHLVFCRLNEQKVEETECLILNQPSEMTSITYDSATNRLLATNRFGTVALFGIDPTTMRVVNDYWARCIKASIPRAAGFNTQRQIVVFGIHDARFLLELGKGDLIGTPDTHGILIGHVTWDGTKSVYCVDTILGGAALYRSSDNAKIQEFIVPRRKEQAFPKQVAFAEGDKVIISGSDHGLVYVFDRRTGRHIQVLETGTDSWVQSVAATSVTGTSTIFAGQALPGEGDNKIFVFKRAGIREVTTGILGRIVAHLKLIGQVIVLLAAMTAVYQNFLWRFFLLSHYIRVE</sequence>
<dbReference type="InterPro" id="IPR015943">
    <property type="entry name" value="WD40/YVTN_repeat-like_dom_sf"/>
</dbReference>